<protein>
    <recommendedName>
        <fullName evidence="2">SWIM-type domain-containing protein</fullName>
    </recommendedName>
</protein>
<keyword evidence="1" id="KW-0863">Zinc-finger</keyword>
<reference evidence="3" key="1">
    <citation type="submission" date="2020-10" db="EMBL/GenBank/DDBJ databases">
        <authorList>
            <person name="Gilroy R."/>
        </authorList>
    </citation>
    <scope>NUCLEOTIDE SEQUENCE</scope>
    <source>
        <strain evidence="3">17113</strain>
    </source>
</reference>
<dbReference type="GO" id="GO:0008270">
    <property type="term" value="F:zinc ion binding"/>
    <property type="evidence" value="ECO:0007669"/>
    <property type="project" value="UniProtKB-KW"/>
</dbReference>
<keyword evidence="1" id="KW-0862">Zinc</keyword>
<feature type="domain" description="SWIM-type" evidence="2">
    <location>
        <begin position="48"/>
        <end position="85"/>
    </location>
</feature>
<evidence type="ECO:0000313" key="3">
    <source>
        <dbReference type="EMBL" id="MBO8426604.1"/>
    </source>
</evidence>
<organism evidence="3 4">
    <name type="scientific">Candidatus Alloenteromonas pullistercoris</name>
    <dbReference type="NCBI Taxonomy" id="2840785"/>
    <lineage>
        <taxon>Bacteria</taxon>
        <taxon>Bacillati</taxon>
        <taxon>Bacillota</taxon>
        <taxon>Bacillota incertae sedis</taxon>
        <taxon>Candidatus Alloenteromonas</taxon>
    </lineage>
</organism>
<evidence type="ECO:0000313" key="4">
    <source>
        <dbReference type="Proteomes" id="UP000823634"/>
    </source>
</evidence>
<dbReference type="InterPro" id="IPR007527">
    <property type="entry name" value="Znf_SWIM"/>
</dbReference>
<sequence>MGYVSENLNKFNTTSEKRGRDYFYQGAVKSLSFDMTNATAIVSGTNEYSVSANFDGHRLKSWSCSCPYSFGGACKHVVALLCALDDRESSLLRQKGASGDKARENRDYIEASNLVQDAFAYGGYVNTYQIRRLLVCFRDNAELTKAFIVSFLNGLLSSKGSYYFSSDLSFFFECFKNSKLPYSLFPSIVEGVLERGSHFQAFAIFCFLNTLRPLISQSEFLDIQAKFASLKGRRIIPVRPEAGYFRANCDADLPYLSNDFLVFICQNDSFFFSYLKLISRINEANDPGLEKRCFKAFASNGFCCLDLLDSLKLKGEDISFAYGAIFESLKHAASFEDYLHARSYLPDDYARGRIFEVINLSGLDFVDYVRVREGVKLTSKLTKLSSALNLALAYPYFPDSDKAAVSERIGKKIDSFLNKSKISRELGPTLGAMADGNVPCLALYLADPRMLKAKDENPFLNPFWAYAAVKLGKTAPFNFKKWDLSGEGER</sequence>
<dbReference type="AlphaFoldDB" id="A0A9D9GVZ4"/>
<keyword evidence="1" id="KW-0479">Metal-binding</keyword>
<dbReference type="Pfam" id="PF04434">
    <property type="entry name" value="SWIM"/>
    <property type="match status" value="1"/>
</dbReference>
<dbReference type="EMBL" id="JADINA010000030">
    <property type="protein sequence ID" value="MBO8426604.1"/>
    <property type="molecule type" value="Genomic_DNA"/>
</dbReference>
<proteinExistence type="predicted"/>
<comment type="caution">
    <text evidence="3">The sequence shown here is derived from an EMBL/GenBank/DDBJ whole genome shotgun (WGS) entry which is preliminary data.</text>
</comment>
<dbReference type="Proteomes" id="UP000823634">
    <property type="component" value="Unassembled WGS sequence"/>
</dbReference>
<dbReference type="PROSITE" id="PS50966">
    <property type="entry name" value="ZF_SWIM"/>
    <property type="match status" value="1"/>
</dbReference>
<evidence type="ECO:0000256" key="1">
    <source>
        <dbReference type="PROSITE-ProRule" id="PRU00325"/>
    </source>
</evidence>
<name>A0A9D9GVZ4_9FIRM</name>
<accession>A0A9D9GVZ4</accession>
<gene>
    <name evidence="3" type="ORF">IAC61_04715</name>
</gene>
<evidence type="ECO:0000259" key="2">
    <source>
        <dbReference type="PROSITE" id="PS50966"/>
    </source>
</evidence>
<reference evidence="3" key="2">
    <citation type="journal article" date="2021" name="PeerJ">
        <title>Extensive microbial diversity within the chicken gut microbiome revealed by metagenomics and culture.</title>
        <authorList>
            <person name="Gilroy R."/>
            <person name="Ravi A."/>
            <person name="Getino M."/>
            <person name="Pursley I."/>
            <person name="Horton D.L."/>
            <person name="Alikhan N.F."/>
            <person name="Baker D."/>
            <person name="Gharbi K."/>
            <person name="Hall N."/>
            <person name="Watson M."/>
            <person name="Adriaenssens E.M."/>
            <person name="Foster-Nyarko E."/>
            <person name="Jarju S."/>
            <person name="Secka A."/>
            <person name="Antonio M."/>
            <person name="Oren A."/>
            <person name="Chaudhuri R.R."/>
            <person name="La Ragione R."/>
            <person name="Hildebrand F."/>
            <person name="Pallen M.J."/>
        </authorList>
    </citation>
    <scope>NUCLEOTIDE SEQUENCE</scope>
    <source>
        <strain evidence="3">17113</strain>
    </source>
</reference>